<accession>A0A345PD46</accession>
<reference evidence="2" key="1">
    <citation type="submission" date="2017-11" db="EMBL/GenBank/DDBJ databases">
        <authorList>
            <person name="Zhu W."/>
        </authorList>
    </citation>
    <scope>NUCLEOTIDE SEQUENCE [LARGE SCALE GENOMIC DNA]</scope>
    <source>
        <strain evidence="2">160</strain>
    </source>
</reference>
<protein>
    <submittedName>
        <fullName evidence="1">Uncharacterized protein</fullName>
    </submittedName>
</protein>
<dbReference type="Proteomes" id="UP000253908">
    <property type="component" value="Chromosome"/>
</dbReference>
<organism evidence="1 2">
    <name type="scientific">Oceanobacillus zhaokaii</name>
    <dbReference type="NCBI Taxonomy" id="2052660"/>
    <lineage>
        <taxon>Bacteria</taxon>
        <taxon>Bacillati</taxon>
        <taxon>Bacillota</taxon>
        <taxon>Bacilli</taxon>
        <taxon>Bacillales</taxon>
        <taxon>Bacillaceae</taxon>
        <taxon>Oceanobacillus</taxon>
    </lineage>
</organism>
<dbReference type="RefSeq" id="WP_114915220.1">
    <property type="nucleotide sequence ID" value="NZ_CP024848.1"/>
</dbReference>
<evidence type="ECO:0000313" key="2">
    <source>
        <dbReference type="Proteomes" id="UP000253908"/>
    </source>
</evidence>
<keyword evidence="2" id="KW-1185">Reference proteome</keyword>
<dbReference type="KEGG" id="ocn:CUC15_02550"/>
<proteinExistence type="predicted"/>
<gene>
    <name evidence="1" type="ORF">CUC15_02550</name>
</gene>
<dbReference type="AlphaFoldDB" id="A0A345PD46"/>
<evidence type="ECO:0000313" key="1">
    <source>
        <dbReference type="EMBL" id="AXI07926.1"/>
    </source>
</evidence>
<sequence length="413" mass="47562">MRYWKSISVIVVIVLTLGTFFIQAAFAGNENPEFTITKKSGDETVFKNLALLSNYQMADLMISTEGSKYQEELSYIDLIVGNYTNPKIKQLQAEYRSFMRGKGDILGLYEDETSLASAEVKFNFHRGEANDFSFDIDVLDKETNEKTSFTLDVPEKNKYNYVYIEDVRLVENVMKVTTYNSIQESESSYGEMHIYHFNLIEQKLEKDEIIETEKEKMNGKLDHVRLINDYDELGGEEYLVFEIQYVEDVDPADEDLHSEYYPEYIGSEISIYNLETSEQKKVELPDEAEQSLKRIKDTAGGIYVHNSKLYFIEVTDAGMKIMGYNLESGEIESKHSVEISKADMDMQMSWPIFKIKDDKLYVVNDVINRDTQTPIIVADLATGDKIAEGSVEAKHQDKDKEIYNVNVYDLVIE</sequence>
<name>A0A345PD46_9BACI</name>
<dbReference type="OrthoDB" id="2433869at2"/>
<dbReference type="EMBL" id="CP024848">
    <property type="protein sequence ID" value="AXI07926.1"/>
    <property type="molecule type" value="Genomic_DNA"/>
</dbReference>